<reference evidence="1" key="1">
    <citation type="submission" date="2014-09" db="EMBL/GenBank/DDBJ databases">
        <authorList>
            <person name="Magalhaes I.L.F."/>
            <person name="Oliveira U."/>
            <person name="Santos F.R."/>
            <person name="Vidigal T.H.D.A."/>
            <person name="Brescovit A.D."/>
            <person name="Santos A.J."/>
        </authorList>
    </citation>
    <scope>NUCLEOTIDE SEQUENCE</scope>
    <source>
        <tissue evidence="1">Shoot tissue taken approximately 20 cm above the soil surface</tissue>
    </source>
</reference>
<dbReference type="AlphaFoldDB" id="A0A0A9EJJ9"/>
<accession>A0A0A9EJJ9</accession>
<reference evidence="1" key="2">
    <citation type="journal article" date="2015" name="Data Brief">
        <title>Shoot transcriptome of the giant reed, Arundo donax.</title>
        <authorList>
            <person name="Barrero R.A."/>
            <person name="Guerrero F.D."/>
            <person name="Moolhuijzen P."/>
            <person name="Goolsby J.A."/>
            <person name="Tidwell J."/>
            <person name="Bellgard S.E."/>
            <person name="Bellgard M.I."/>
        </authorList>
    </citation>
    <scope>NUCLEOTIDE SEQUENCE</scope>
    <source>
        <tissue evidence="1">Shoot tissue taken approximately 20 cm above the soil surface</tissue>
    </source>
</reference>
<name>A0A0A9EJJ9_ARUDO</name>
<protein>
    <submittedName>
        <fullName evidence="1">Uncharacterized protein</fullName>
    </submittedName>
</protein>
<sequence>MLNMMHETSLQMFLRHPYAVW</sequence>
<organism evidence="1">
    <name type="scientific">Arundo donax</name>
    <name type="common">Giant reed</name>
    <name type="synonym">Donax arundinaceus</name>
    <dbReference type="NCBI Taxonomy" id="35708"/>
    <lineage>
        <taxon>Eukaryota</taxon>
        <taxon>Viridiplantae</taxon>
        <taxon>Streptophyta</taxon>
        <taxon>Embryophyta</taxon>
        <taxon>Tracheophyta</taxon>
        <taxon>Spermatophyta</taxon>
        <taxon>Magnoliopsida</taxon>
        <taxon>Liliopsida</taxon>
        <taxon>Poales</taxon>
        <taxon>Poaceae</taxon>
        <taxon>PACMAD clade</taxon>
        <taxon>Arundinoideae</taxon>
        <taxon>Arundineae</taxon>
        <taxon>Arundo</taxon>
    </lineage>
</organism>
<dbReference type="EMBL" id="GBRH01197624">
    <property type="protein sequence ID" value="JAE00272.1"/>
    <property type="molecule type" value="Transcribed_RNA"/>
</dbReference>
<evidence type="ECO:0000313" key="1">
    <source>
        <dbReference type="EMBL" id="JAE00272.1"/>
    </source>
</evidence>
<proteinExistence type="predicted"/>